<dbReference type="InterPro" id="IPR018060">
    <property type="entry name" value="HTH_AraC"/>
</dbReference>
<dbReference type="InterPro" id="IPR009057">
    <property type="entry name" value="Homeodomain-like_sf"/>
</dbReference>
<evidence type="ECO:0000259" key="7">
    <source>
        <dbReference type="PROSITE" id="PS01124"/>
    </source>
</evidence>
<dbReference type="STRING" id="1642647.PSM36_1904"/>
<dbReference type="EMBL" id="LT605205">
    <property type="protein sequence ID" value="SCD20720.1"/>
    <property type="molecule type" value="Genomic_DNA"/>
</dbReference>
<dbReference type="PANTHER" id="PTHR43280:SF29">
    <property type="entry name" value="ARAC-FAMILY TRANSCRIPTIONAL REGULATOR"/>
    <property type="match status" value="1"/>
</dbReference>
<name>A0A1R3T0P1_9BACT</name>
<keyword evidence="9" id="KW-1185">Reference proteome</keyword>
<dbReference type="Gene3D" id="1.10.10.60">
    <property type="entry name" value="Homeodomain-like"/>
    <property type="match status" value="1"/>
</dbReference>
<evidence type="ECO:0000256" key="4">
    <source>
        <dbReference type="PROSITE-ProRule" id="PRU00339"/>
    </source>
</evidence>
<dbReference type="Gene3D" id="1.25.40.10">
    <property type="entry name" value="Tetratricopeptide repeat domain"/>
    <property type="match status" value="1"/>
</dbReference>
<feature type="transmembrane region" description="Helical" evidence="6">
    <location>
        <begin position="416"/>
        <end position="436"/>
    </location>
</feature>
<protein>
    <submittedName>
        <fullName evidence="8">Putative membrane protein</fullName>
    </submittedName>
</protein>
<dbReference type="PROSITE" id="PS50005">
    <property type="entry name" value="TPR"/>
    <property type="match status" value="1"/>
</dbReference>
<dbReference type="InterPro" id="IPR019734">
    <property type="entry name" value="TPR_rpt"/>
</dbReference>
<dbReference type="SMART" id="SM00028">
    <property type="entry name" value="TPR"/>
    <property type="match status" value="2"/>
</dbReference>
<keyword evidence="6" id="KW-0472">Membrane</keyword>
<keyword evidence="6" id="KW-0812">Transmembrane</keyword>
<organism evidence="8 9">
    <name type="scientific">Proteiniphilum saccharofermentans</name>
    <dbReference type="NCBI Taxonomy" id="1642647"/>
    <lineage>
        <taxon>Bacteria</taxon>
        <taxon>Pseudomonadati</taxon>
        <taxon>Bacteroidota</taxon>
        <taxon>Bacteroidia</taxon>
        <taxon>Bacteroidales</taxon>
        <taxon>Dysgonomonadaceae</taxon>
        <taxon>Proteiniphilum</taxon>
    </lineage>
</organism>
<gene>
    <name evidence="8" type="ORF">PSM36_1904</name>
</gene>
<evidence type="ECO:0000256" key="6">
    <source>
        <dbReference type="SAM" id="Phobius"/>
    </source>
</evidence>
<feature type="region of interest" description="Disordered" evidence="5">
    <location>
        <begin position="558"/>
        <end position="585"/>
    </location>
</feature>
<dbReference type="SUPFAM" id="SSF46689">
    <property type="entry name" value="Homeodomain-like"/>
    <property type="match status" value="1"/>
</dbReference>
<keyword evidence="4" id="KW-0802">TPR repeat</keyword>
<accession>A0A1R3T0P1</accession>
<proteinExistence type="predicted"/>
<feature type="domain" description="HTH araC/xylS-type" evidence="7">
    <location>
        <begin position="460"/>
        <end position="565"/>
    </location>
</feature>
<sequence length="585" mass="68251">MSVTCYIKAIGIPLLWFFLLFFFQSCLRQSKTQYPVRLEKMIDLFFIENQNDSLLHLEDQDLEYLSENIRHVSDIFKAGALSESGRADSAEIILQGIRPEELQGRDLYYYNGIMALTQFRLNQLQESFQTASAFVGSKVYDIRCHALIERVMARIMYYYENYEHAIGLLHQSEEHYREAGLEKSAAVNQKFLASFYAELGSFDEATKKIKEAETTLKKYDDNEELYYLYIVGIKTYLNLQQTDSAQYYAKLAMETADFTHDQQKQASIYNYLGTIESLQENYLMAIRSFEKVIRIDDNFFGSERQKSIALIGLASVYNKLNRYEEAKKYAMQAIETIKDDRWENLQHDAYSELSTAFLPTDQVKAQVFLDSAQVSGNKYHQLSAKGIVDFTEKQIELDKAAREINQLQRVKRKNRIIFHTALVFLIVVNITFILISNMRKRVKNKKPHYSLESKESFLFNDFKAWLEDGKRYLQPDLDLSRVASEMGTNRSYLSKAINSQGLRFTEIINKYRIQEAISIFENKNDHRNNHPINELALSVGFNTKSVFFNSFRKETGMTPRQFKEKIQHTKIPDNENIQKDESETT</sequence>
<keyword evidence="6" id="KW-1133">Transmembrane helix</keyword>
<dbReference type="Pfam" id="PF12833">
    <property type="entry name" value="HTH_18"/>
    <property type="match status" value="1"/>
</dbReference>
<dbReference type="PANTHER" id="PTHR43280">
    <property type="entry name" value="ARAC-FAMILY TRANSCRIPTIONAL REGULATOR"/>
    <property type="match status" value="1"/>
</dbReference>
<dbReference type="KEGG" id="psac:PSM36_1904"/>
<evidence type="ECO:0000256" key="2">
    <source>
        <dbReference type="ARBA" id="ARBA00023125"/>
    </source>
</evidence>
<evidence type="ECO:0000256" key="1">
    <source>
        <dbReference type="ARBA" id="ARBA00023015"/>
    </source>
</evidence>
<dbReference type="InterPro" id="IPR011990">
    <property type="entry name" value="TPR-like_helical_dom_sf"/>
</dbReference>
<evidence type="ECO:0000313" key="9">
    <source>
        <dbReference type="Proteomes" id="UP000187464"/>
    </source>
</evidence>
<dbReference type="SUPFAM" id="SSF48452">
    <property type="entry name" value="TPR-like"/>
    <property type="match status" value="1"/>
</dbReference>
<dbReference type="Proteomes" id="UP000187464">
    <property type="component" value="Chromosome I"/>
</dbReference>
<dbReference type="InterPro" id="IPR020449">
    <property type="entry name" value="Tscrpt_reg_AraC-type_HTH"/>
</dbReference>
<dbReference type="PROSITE" id="PS01124">
    <property type="entry name" value="HTH_ARAC_FAMILY_2"/>
    <property type="match status" value="1"/>
</dbReference>
<dbReference type="GO" id="GO:0043565">
    <property type="term" value="F:sequence-specific DNA binding"/>
    <property type="evidence" value="ECO:0007669"/>
    <property type="project" value="InterPro"/>
</dbReference>
<keyword evidence="3" id="KW-0804">Transcription</keyword>
<feature type="repeat" description="TPR" evidence="4">
    <location>
        <begin position="266"/>
        <end position="299"/>
    </location>
</feature>
<dbReference type="GO" id="GO:0003700">
    <property type="term" value="F:DNA-binding transcription factor activity"/>
    <property type="evidence" value="ECO:0007669"/>
    <property type="project" value="InterPro"/>
</dbReference>
<evidence type="ECO:0000256" key="5">
    <source>
        <dbReference type="SAM" id="MobiDB-lite"/>
    </source>
</evidence>
<reference evidence="8 9" key="1">
    <citation type="submission" date="2016-08" db="EMBL/GenBank/DDBJ databases">
        <authorList>
            <person name="Seilhamer J.J."/>
        </authorList>
    </citation>
    <scope>NUCLEOTIDE SEQUENCE [LARGE SCALE GENOMIC DNA]</scope>
    <source>
        <strain evidence="8">M3/6</strain>
    </source>
</reference>
<keyword evidence="2" id="KW-0238">DNA-binding</keyword>
<evidence type="ECO:0000256" key="3">
    <source>
        <dbReference type="ARBA" id="ARBA00023163"/>
    </source>
</evidence>
<dbReference type="Pfam" id="PF13424">
    <property type="entry name" value="TPR_12"/>
    <property type="match status" value="1"/>
</dbReference>
<dbReference type="SMART" id="SM00342">
    <property type="entry name" value="HTH_ARAC"/>
    <property type="match status" value="1"/>
</dbReference>
<evidence type="ECO:0000313" key="8">
    <source>
        <dbReference type="EMBL" id="SCD20720.1"/>
    </source>
</evidence>
<keyword evidence="1" id="KW-0805">Transcription regulation</keyword>
<dbReference type="AlphaFoldDB" id="A0A1R3T0P1"/>
<dbReference type="PRINTS" id="PR00032">
    <property type="entry name" value="HTHARAC"/>
</dbReference>